<reference evidence="2" key="2">
    <citation type="submission" date="2018-02" db="UniProtKB">
        <authorList>
            <consortium name="EnsemblPlants"/>
        </authorList>
    </citation>
    <scope>IDENTIFICATION</scope>
    <source>
        <strain evidence="2">Williams 82</strain>
    </source>
</reference>
<evidence type="ECO:0000313" key="3">
    <source>
        <dbReference type="Proteomes" id="UP000008827"/>
    </source>
</evidence>
<dbReference type="Gramene" id="KRH62779">
    <property type="protein sequence ID" value="KRH62779"/>
    <property type="gene ID" value="GLYMA_04G131500"/>
</dbReference>
<reference evidence="1" key="3">
    <citation type="submission" date="2018-07" db="EMBL/GenBank/DDBJ databases">
        <title>WGS assembly of Glycine max.</title>
        <authorList>
            <person name="Schmutz J."/>
            <person name="Cannon S."/>
            <person name="Schlueter J."/>
            <person name="Ma J."/>
            <person name="Mitros T."/>
            <person name="Nelson W."/>
            <person name="Hyten D."/>
            <person name="Song Q."/>
            <person name="Thelen J."/>
            <person name="Cheng J."/>
            <person name="Xu D."/>
            <person name="Hellsten U."/>
            <person name="May G."/>
            <person name="Yu Y."/>
            <person name="Sakurai T."/>
            <person name="Umezawa T."/>
            <person name="Bhattacharyya M."/>
            <person name="Sandhu D."/>
            <person name="Valliyodan B."/>
            <person name="Lindquist E."/>
            <person name="Peto M."/>
            <person name="Grant D."/>
            <person name="Shu S."/>
            <person name="Goodstein D."/>
            <person name="Barry K."/>
            <person name="Futrell-Griggs M."/>
            <person name="Abernathy B."/>
            <person name="Du J."/>
            <person name="Tian Z."/>
            <person name="Zhu L."/>
            <person name="Gill N."/>
            <person name="Joshi T."/>
            <person name="Libault M."/>
            <person name="Sethuraman A."/>
            <person name="Zhang X."/>
            <person name="Shinozaki K."/>
            <person name="Nguyen H."/>
            <person name="Wing R."/>
            <person name="Cregan P."/>
            <person name="Specht J."/>
            <person name="Grimwood J."/>
            <person name="Rokhsar D."/>
            <person name="Stacey G."/>
            <person name="Shoemaker R."/>
            <person name="Jackson S."/>
        </authorList>
    </citation>
    <scope>NUCLEOTIDE SEQUENCE</scope>
    <source>
        <tissue evidence="1">Callus</tissue>
    </source>
</reference>
<accession>A0A0R0KEH8</accession>
<dbReference type="AlphaFoldDB" id="A0A0R0KEH8"/>
<organism evidence="1">
    <name type="scientific">Glycine max</name>
    <name type="common">Soybean</name>
    <name type="synonym">Glycine hispida</name>
    <dbReference type="NCBI Taxonomy" id="3847"/>
    <lineage>
        <taxon>Eukaryota</taxon>
        <taxon>Viridiplantae</taxon>
        <taxon>Streptophyta</taxon>
        <taxon>Embryophyta</taxon>
        <taxon>Tracheophyta</taxon>
        <taxon>Spermatophyta</taxon>
        <taxon>Magnoliopsida</taxon>
        <taxon>eudicotyledons</taxon>
        <taxon>Gunneridae</taxon>
        <taxon>Pentapetalae</taxon>
        <taxon>rosids</taxon>
        <taxon>fabids</taxon>
        <taxon>Fabales</taxon>
        <taxon>Fabaceae</taxon>
        <taxon>Papilionoideae</taxon>
        <taxon>50 kb inversion clade</taxon>
        <taxon>NPAAA clade</taxon>
        <taxon>indigoferoid/millettioid clade</taxon>
        <taxon>Phaseoleae</taxon>
        <taxon>Glycine</taxon>
        <taxon>Glycine subgen. Soja</taxon>
    </lineage>
</organism>
<gene>
    <name evidence="1" type="ORF">GLYMA_04G131500</name>
</gene>
<protein>
    <submittedName>
        <fullName evidence="1 2">Uncharacterized protein</fullName>
    </submittedName>
</protein>
<dbReference type="Proteomes" id="UP000008827">
    <property type="component" value="Chromosome 4"/>
</dbReference>
<keyword evidence="3" id="KW-1185">Reference proteome</keyword>
<reference evidence="1 2" key="1">
    <citation type="journal article" date="2010" name="Nature">
        <title>Genome sequence of the palaeopolyploid soybean.</title>
        <authorList>
            <person name="Schmutz J."/>
            <person name="Cannon S.B."/>
            <person name="Schlueter J."/>
            <person name="Ma J."/>
            <person name="Mitros T."/>
            <person name="Nelson W."/>
            <person name="Hyten D.L."/>
            <person name="Song Q."/>
            <person name="Thelen J.J."/>
            <person name="Cheng J."/>
            <person name="Xu D."/>
            <person name="Hellsten U."/>
            <person name="May G.D."/>
            <person name="Yu Y."/>
            <person name="Sakurai T."/>
            <person name="Umezawa T."/>
            <person name="Bhattacharyya M.K."/>
            <person name="Sandhu D."/>
            <person name="Valliyodan B."/>
            <person name="Lindquist E."/>
            <person name="Peto M."/>
            <person name="Grant D."/>
            <person name="Shu S."/>
            <person name="Goodstein D."/>
            <person name="Barry K."/>
            <person name="Futrell-Griggs M."/>
            <person name="Abernathy B."/>
            <person name="Du J."/>
            <person name="Tian Z."/>
            <person name="Zhu L."/>
            <person name="Gill N."/>
            <person name="Joshi T."/>
            <person name="Libault M."/>
            <person name="Sethuraman A."/>
            <person name="Zhang X.-C."/>
            <person name="Shinozaki K."/>
            <person name="Nguyen H.T."/>
            <person name="Wing R.A."/>
            <person name="Cregan P."/>
            <person name="Specht J."/>
            <person name="Grimwood J."/>
            <person name="Rokhsar D."/>
            <person name="Stacey G."/>
            <person name="Shoemaker R.C."/>
            <person name="Jackson S.A."/>
        </authorList>
    </citation>
    <scope>NUCLEOTIDE SEQUENCE</scope>
    <source>
        <strain evidence="2">cv. Williams 82</strain>
        <tissue evidence="1">Callus</tissue>
    </source>
</reference>
<proteinExistence type="predicted"/>
<dbReference type="EMBL" id="CM000837">
    <property type="protein sequence ID" value="KRH62779.1"/>
    <property type="molecule type" value="Genomic_DNA"/>
</dbReference>
<dbReference type="EnsemblPlants" id="KRH62779">
    <property type="protein sequence ID" value="KRH62779"/>
    <property type="gene ID" value="GLYMA_04G131500"/>
</dbReference>
<sequence length="90" mass="10034">MRMMLGSWCKSRRMLDMSAKAIPRELAASSSSPKCPTNRTNEALASLHHAGAISVIRSAPNSLEDAEVERFKLSLSLIKRFHDLRYDVSS</sequence>
<evidence type="ECO:0000313" key="1">
    <source>
        <dbReference type="EMBL" id="KRH62779.1"/>
    </source>
</evidence>
<dbReference type="STRING" id="3847.A0A0R0KEH8"/>
<evidence type="ECO:0000313" key="2">
    <source>
        <dbReference type="EnsemblPlants" id="KRH62779"/>
    </source>
</evidence>
<dbReference type="InParanoid" id="A0A0R0KEH8"/>
<name>A0A0R0KEH8_SOYBN</name>